<evidence type="ECO:0000313" key="2">
    <source>
        <dbReference type="EMBL" id="KAK8900135.1"/>
    </source>
</evidence>
<comment type="caution">
    <text evidence="2">The sequence shown here is derived from an EMBL/GenBank/DDBJ whole genome shotgun (WGS) entry which is preliminary data.</text>
</comment>
<gene>
    <name evidence="2" type="ORF">M9Y10_002458</name>
</gene>
<protein>
    <recommendedName>
        <fullName evidence="1">N-acetyltransferase domain-containing protein</fullName>
    </recommendedName>
</protein>
<dbReference type="Pfam" id="PF00583">
    <property type="entry name" value="Acetyltransf_1"/>
    <property type="match status" value="1"/>
</dbReference>
<dbReference type="PROSITE" id="PS51186">
    <property type="entry name" value="GNAT"/>
    <property type="match status" value="1"/>
</dbReference>
<dbReference type="InterPro" id="IPR016181">
    <property type="entry name" value="Acyl_CoA_acyltransferase"/>
</dbReference>
<organism evidence="2 3">
    <name type="scientific">Tritrichomonas musculus</name>
    <dbReference type="NCBI Taxonomy" id="1915356"/>
    <lineage>
        <taxon>Eukaryota</taxon>
        <taxon>Metamonada</taxon>
        <taxon>Parabasalia</taxon>
        <taxon>Tritrichomonadida</taxon>
        <taxon>Tritrichomonadidae</taxon>
        <taxon>Tritrichomonas</taxon>
    </lineage>
</organism>
<proteinExistence type="predicted"/>
<evidence type="ECO:0000259" key="1">
    <source>
        <dbReference type="PROSITE" id="PS51186"/>
    </source>
</evidence>
<name>A0ABR2L9V9_9EUKA</name>
<keyword evidence="3" id="KW-1185">Reference proteome</keyword>
<dbReference type="Proteomes" id="UP001470230">
    <property type="component" value="Unassembled WGS sequence"/>
</dbReference>
<evidence type="ECO:0000313" key="3">
    <source>
        <dbReference type="Proteomes" id="UP001470230"/>
    </source>
</evidence>
<dbReference type="Gene3D" id="3.40.630.30">
    <property type="match status" value="1"/>
</dbReference>
<sequence>MMHIPVRAEEEKDYHRVEEITKLAFSYPGRIERGKIGCPYEHWMVHELRQRDGIKQLSLVAEINNNIVGHIICSKAEVRFDDIILPVLNFGPISVDPPFQRQGVGKTLIKTMIEKAKNLGFGAILFFGRPEYYPRLGFKEAATFGITDCNGHNYPAFMGMELIPGYLDKVKGGKFYESDIYNDELNREKVKEFDKMFSKE</sequence>
<dbReference type="SUPFAM" id="SSF55729">
    <property type="entry name" value="Acyl-CoA N-acyltransferases (Nat)"/>
    <property type="match status" value="1"/>
</dbReference>
<reference evidence="2 3" key="1">
    <citation type="submission" date="2024-04" db="EMBL/GenBank/DDBJ databases">
        <title>Tritrichomonas musculus Genome.</title>
        <authorList>
            <person name="Alves-Ferreira E."/>
            <person name="Grigg M."/>
            <person name="Lorenzi H."/>
            <person name="Galac M."/>
        </authorList>
    </citation>
    <scope>NUCLEOTIDE SEQUENCE [LARGE SCALE GENOMIC DNA]</scope>
    <source>
        <strain evidence="2 3">EAF2021</strain>
    </source>
</reference>
<dbReference type="CDD" id="cd04301">
    <property type="entry name" value="NAT_SF"/>
    <property type="match status" value="1"/>
</dbReference>
<feature type="domain" description="N-acetyltransferase" evidence="1">
    <location>
        <begin position="4"/>
        <end position="163"/>
    </location>
</feature>
<accession>A0ABR2L9V9</accession>
<dbReference type="EMBL" id="JAPFFF010000001">
    <property type="protein sequence ID" value="KAK8900135.1"/>
    <property type="molecule type" value="Genomic_DNA"/>
</dbReference>
<dbReference type="InterPro" id="IPR000182">
    <property type="entry name" value="GNAT_dom"/>
</dbReference>